<evidence type="ECO:0000313" key="2">
    <source>
        <dbReference type="Proteomes" id="UP001432027"/>
    </source>
</evidence>
<organism evidence="1 2">
    <name type="scientific">Pristionchus entomophagus</name>
    <dbReference type="NCBI Taxonomy" id="358040"/>
    <lineage>
        <taxon>Eukaryota</taxon>
        <taxon>Metazoa</taxon>
        <taxon>Ecdysozoa</taxon>
        <taxon>Nematoda</taxon>
        <taxon>Chromadorea</taxon>
        <taxon>Rhabditida</taxon>
        <taxon>Rhabditina</taxon>
        <taxon>Diplogasteromorpha</taxon>
        <taxon>Diplogasteroidea</taxon>
        <taxon>Neodiplogasteridae</taxon>
        <taxon>Pristionchus</taxon>
    </lineage>
</organism>
<proteinExistence type="predicted"/>
<comment type="caution">
    <text evidence="1">The sequence shown here is derived from an EMBL/GenBank/DDBJ whole genome shotgun (WGS) entry which is preliminary data.</text>
</comment>
<dbReference type="EMBL" id="BTSX01000002">
    <property type="protein sequence ID" value="GMS84713.1"/>
    <property type="molecule type" value="Genomic_DNA"/>
</dbReference>
<dbReference type="Proteomes" id="UP001432027">
    <property type="component" value="Unassembled WGS sequence"/>
</dbReference>
<dbReference type="AlphaFoldDB" id="A0AAV5SRF9"/>
<evidence type="ECO:0000313" key="1">
    <source>
        <dbReference type="EMBL" id="GMS84713.1"/>
    </source>
</evidence>
<reference evidence="1" key="1">
    <citation type="submission" date="2023-10" db="EMBL/GenBank/DDBJ databases">
        <title>Genome assembly of Pristionchus species.</title>
        <authorList>
            <person name="Yoshida K."/>
            <person name="Sommer R.J."/>
        </authorList>
    </citation>
    <scope>NUCLEOTIDE SEQUENCE</scope>
    <source>
        <strain evidence="1">RS0144</strain>
    </source>
</reference>
<protein>
    <recommendedName>
        <fullName evidence="3">RNase H type-1 domain-containing protein</fullName>
    </recommendedName>
</protein>
<sequence>MFNVFDEEDNPNPTVVHTYVVRRRLMANSSFNPNVTRSHGIGVAFQSMQAWNKCSNFEGTTCGAAAHAVIIALEELLKHPDDLDENWMIETRCQYLVDTLQTGSTRSSMCSTCRFNGDPAHVAVVRRLLRRFPRPVRILHQIEKDEKARRLAFTAVRRLYGKGDSDCSDEEQR</sequence>
<keyword evidence="2" id="KW-1185">Reference proteome</keyword>
<accession>A0AAV5SRF9</accession>
<gene>
    <name evidence="1" type="ORF">PENTCL1PPCAC_6888</name>
</gene>
<name>A0AAV5SRF9_9BILA</name>
<evidence type="ECO:0008006" key="3">
    <source>
        <dbReference type="Google" id="ProtNLM"/>
    </source>
</evidence>